<evidence type="ECO:0000256" key="9">
    <source>
        <dbReference type="SAM" id="MobiDB-lite"/>
    </source>
</evidence>
<evidence type="ECO:0000313" key="11">
    <source>
        <dbReference type="EMBL" id="AZE47343.1"/>
    </source>
</evidence>
<keyword evidence="3" id="KW-0813">Transport</keyword>
<reference evidence="11 12" key="1">
    <citation type="submission" date="2018-03" db="EMBL/GenBank/DDBJ databases">
        <title>Diversity of phytobeneficial traits revealed by whole-genome analysis of worldwide-isolated phenazine-producing Pseudomonas spp.</title>
        <authorList>
            <person name="Biessy A."/>
            <person name="Novinscak A."/>
            <person name="Blom J."/>
            <person name="Leger G."/>
            <person name="Thomashow L.S."/>
            <person name="Cazorla F.M."/>
            <person name="Josic D."/>
            <person name="Filion M."/>
        </authorList>
    </citation>
    <scope>NUCLEOTIDE SEQUENCE [LARGE SCALE GENOMIC DNA]</scope>
    <source>
        <strain evidence="11 12">B25</strain>
    </source>
</reference>
<dbReference type="Gene3D" id="2.40.160.50">
    <property type="entry name" value="membrane protein fhac: a member of the omp85/tpsb transporter family"/>
    <property type="match status" value="1"/>
</dbReference>
<name>A0A3G7TJU2_9PSED</name>
<organism evidence="11 12">
    <name type="scientific">Pseudomonas chlororaphis</name>
    <dbReference type="NCBI Taxonomy" id="587753"/>
    <lineage>
        <taxon>Bacteria</taxon>
        <taxon>Pseudomonadati</taxon>
        <taxon>Pseudomonadota</taxon>
        <taxon>Gammaproteobacteria</taxon>
        <taxon>Pseudomonadales</taxon>
        <taxon>Pseudomonadaceae</taxon>
        <taxon>Pseudomonas</taxon>
    </lineage>
</organism>
<keyword evidence="7" id="KW-0472">Membrane</keyword>
<gene>
    <name evidence="11" type="ORF">C4K04_1655</name>
</gene>
<keyword evidence="4" id="KW-1134">Transmembrane beta strand</keyword>
<dbReference type="Proteomes" id="UP000268048">
    <property type="component" value="Chromosome"/>
</dbReference>
<dbReference type="InterPro" id="IPR051544">
    <property type="entry name" value="TPS_OM_transporter"/>
</dbReference>
<dbReference type="PROSITE" id="PS51779">
    <property type="entry name" value="POTRA"/>
    <property type="match status" value="1"/>
</dbReference>
<dbReference type="GO" id="GO:0009279">
    <property type="term" value="C:cell outer membrane"/>
    <property type="evidence" value="ECO:0007669"/>
    <property type="project" value="UniProtKB-SubCell"/>
</dbReference>
<evidence type="ECO:0000259" key="10">
    <source>
        <dbReference type="PROSITE" id="PS51779"/>
    </source>
</evidence>
<dbReference type="GO" id="GO:0046819">
    <property type="term" value="P:protein secretion by the type V secretion system"/>
    <property type="evidence" value="ECO:0007669"/>
    <property type="project" value="TreeGrafter"/>
</dbReference>
<dbReference type="AlphaFoldDB" id="A0A3G7TJU2"/>
<feature type="compositionally biased region" description="Basic and acidic residues" evidence="9">
    <location>
        <begin position="575"/>
        <end position="586"/>
    </location>
</feature>
<dbReference type="InterPro" id="IPR013686">
    <property type="entry name" value="Polypept-transport_assoc_ShlB"/>
</dbReference>
<keyword evidence="8" id="KW-0998">Cell outer membrane</keyword>
<dbReference type="GO" id="GO:0008320">
    <property type="term" value="F:protein transmembrane transporter activity"/>
    <property type="evidence" value="ECO:0007669"/>
    <property type="project" value="TreeGrafter"/>
</dbReference>
<comment type="similarity">
    <text evidence="2">Belongs to the TPS (TC 1.B.20) family.</text>
</comment>
<evidence type="ECO:0000313" key="12">
    <source>
        <dbReference type="Proteomes" id="UP000268048"/>
    </source>
</evidence>
<evidence type="ECO:0000256" key="1">
    <source>
        <dbReference type="ARBA" id="ARBA00004442"/>
    </source>
</evidence>
<dbReference type="InterPro" id="IPR005565">
    <property type="entry name" value="Hemolysn_activator_HlyB_C"/>
</dbReference>
<evidence type="ECO:0000256" key="5">
    <source>
        <dbReference type="ARBA" id="ARBA00022692"/>
    </source>
</evidence>
<comment type="subcellular location">
    <subcellularLocation>
        <location evidence="1">Cell outer membrane</location>
    </subcellularLocation>
</comment>
<protein>
    <submittedName>
        <fullName evidence="11">Heme/hemopexin utilization protein B</fullName>
    </submittedName>
</protein>
<evidence type="ECO:0000256" key="8">
    <source>
        <dbReference type="ARBA" id="ARBA00023237"/>
    </source>
</evidence>
<keyword evidence="6" id="KW-0653">Protein transport</keyword>
<dbReference type="GO" id="GO:0098046">
    <property type="term" value="C:type V protein secretion system complex"/>
    <property type="evidence" value="ECO:0007669"/>
    <property type="project" value="TreeGrafter"/>
</dbReference>
<dbReference type="Gene3D" id="3.10.20.310">
    <property type="entry name" value="membrane protein fhac"/>
    <property type="match status" value="1"/>
</dbReference>
<keyword evidence="5" id="KW-0812">Transmembrane</keyword>
<accession>A0A3G7TJU2</accession>
<evidence type="ECO:0000256" key="6">
    <source>
        <dbReference type="ARBA" id="ARBA00022927"/>
    </source>
</evidence>
<feature type="region of interest" description="Disordered" evidence="9">
    <location>
        <begin position="575"/>
        <end position="596"/>
    </location>
</feature>
<dbReference type="Pfam" id="PF08479">
    <property type="entry name" value="POTRA_2"/>
    <property type="match status" value="1"/>
</dbReference>
<feature type="domain" description="POTRA" evidence="10">
    <location>
        <begin position="110"/>
        <end position="185"/>
    </location>
</feature>
<dbReference type="Pfam" id="PF03865">
    <property type="entry name" value="ShlB"/>
    <property type="match status" value="1"/>
</dbReference>
<dbReference type="EMBL" id="CP027753">
    <property type="protein sequence ID" value="AZE47343.1"/>
    <property type="molecule type" value="Genomic_DNA"/>
</dbReference>
<sequence length="596" mass="65768">MEVRGYNSSFAMDRFAASASSCGCGRAPEGVRPVGMSLGRRGSCFVLAALLPMAVPNIALALQVPDAGQAMRDIESVQPVQPVPSELELELPKAETPAAPAAPDTSGIRLQVKKFAIEGNQVFTTERLQALLADLRDKELDLAGLRGAAQRITDYYQKQGYVLARAFLPPQDIENGLVRIAVIEGRYGRIEVQNRSRALDQVVRAPLSSLDSGEAVYDADLERSLLLLSDLPGVQARGTLRPGQEYGTTDLVIDTEPGPLLNGTLEADNFGGYYTGEYRLGGSLNLNNPLRLGDQLSLRAMRSDESQRYYRAAYQLPVGPWSTRIGGAYSEMSYRLGRNFEVLDYHGVASFRSFFVAQPLVRSRTFDLTAQLQYEDKRLRDDIDLFEFSSRKQIDLWTLSLSGNSQDRFFGGGQNFFDLSYGSGRLRFGDREEEVQDGRTAGTSGEFAKLNLNAARLQRLSDRFQLYTRLSAQWANSNLDSSEKLGLGGPYGVRGYPLGAGSGDQGWQASAELRYALAPRWQLSAFADNGTVKVNHQPWTSENNTRRITATGIGASWAGPSLQVNLTLAWPLHDNGKTQDKPERRPQVWMNATQYF</sequence>
<evidence type="ECO:0000256" key="3">
    <source>
        <dbReference type="ARBA" id="ARBA00022448"/>
    </source>
</evidence>
<evidence type="ECO:0000256" key="7">
    <source>
        <dbReference type="ARBA" id="ARBA00023136"/>
    </source>
</evidence>
<evidence type="ECO:0000256" key="4">
    <source>
        <dbReference type="ARBA" id="ARBA00022452"/>
    </source>
</evidence>
<proteinExistence type="inferred from homology"/>
<dbReference type="PANTHER" id="PTHR34597">
    <property type="entry name" value="SLR1661 PROTEIN"/>
    <property type="match status" value="1"/>
</dbReference>
<dbReference type="PANTHER" id="PTHR34597:SF1">
    <property type="entry name" value="HEME_HEMOPEXIN TRANSPORTER PROTEIN HUXB"/>
    <property type="match status" value="1"/>
</dbReference>
<evidence type="ECO:0000256" key="2">
    <source>
        <dbReference type="ARBA" id="ARBA00009055"/>
    </source>
</evidence>
<dbReference type="InterPro" id="IPR034746">
    <property type="entry name" value="POTRA"/>
</dbReference>